<dbReference type="CDD" id="cd04301">
    <property type="entry name" value="NAT_SF"/>
    <property type="match status" value="1"/>
</dbReference>
<sequence length="570" mass="63162">MMRETIESRVLHRPQWSAIEYRPNAESSERIIKESDLEVRRVDGALEVNTENEGIEVHSPIDCEPRSSIPVLAMTELPSDKSPLERSDSNIVGEVVSKYRIWGWLNRRGQIALVVILTLIITAIVGAVTGTLLNRKPSPPPALLSNLAAVNWTTAANVTVYVVFSQEADGSLIAHRQEGGGGWARVNISQIFRDSGVNLGIRASTPLAATAISSPTKSHDLKINELSLFYLTPSNHITQIVTHNDTLQEWDWGDIGPHSGVRLSTAHGSQLSAAWQRCRNATAGCGDGTLSLTFEDVHQNYLVANSTYNWTATVASNRLAANSSMALISMDFGGNASDYLWGFFNTNGLMGSTWQDYQNGNWWWTSLGRNVMYDVPTTTLQGFASASFRNRTCALVAALVADGMVMLKYWDPAINDWHPEAKFKPGSQTAETSGFSTIAMTANGRLYDNLVPIGFLFLHKCGSDTMAHLRRTRISLQIAKTFQGQGYGTEAIRWSLAWAFKWADLHRVEIAAASYNDRAVGLYAKLGFTLEGRQREAVFMNGEWHDIVNFGMLQREWKAQVGQLKMDRVE</sequence>
<keyword evidence="1" id="KW-0812">Transmembrane</keyword>
<evidence type="ECO:0000313" key="4">
    <source>
        <dbReference type="Proteomes" id="UP001390339"/>
    </source>
</evidence>
<accession>A0ABR2HT23</accession>
<evidence type="ECO:0000313" key="3">
    <source>
        <dbReference type="EMBL" id="KAK8852148.1"/>
    </source>
</evidence>
<dbReference type="Proteomes" id="UP001390339">
    <property type="component" value="Unassembled WGS sequence"/>
</dbReference>
<dbReference type="Gene3D" id="2.120.10.70">
    <property type="entry name" value="Fucose-specific lectin"/>
    <property type="match status" value="1"/>
</dbReference>
<protein>
    <submittedName>
        <fullName evidence="3">Acyl-CoA N-acyltransferase</fullName>
    </submittedName>
</protein>
<dbReference type="InterPro" id="IPR000182">
    <property type="entry name" value="GNAT_dom"/>
</dbReference>
<dbReference type="PROSITE" id="PS51186">
    <property type="entry name" value="GNAT"/>
    <property type="match status" value="1"/>
</dbReference>
<keyword evidence="4" id="KW-1185">Reference proteome</keyword>
<dbReference type="SUPFAM" id="SSF55729">
    <property type="entry name" value="Acyl-CoA N-acyltransferases (Nat)"/>
    <property type="match status" value="1"/>
</dbReference>
<dbReference type="PANTHER" id="PTHR43415">
    <property type="entry name" value="SPERMIDINE N(1)-ACETYLTRANSFERASE"/>
    <property type="match status" value="1"/>
</dbReference>
<proteinExistence type="predicted"/>
<gene>
    <name evidence="3" type="ORF">PGQ11_014627</name>
</gene>
<keyword evidence="1" id="KW-0472">Membrane</keyword>
<reference evidence="3 4" key="1">
    <citation type="journal article" date="2024" name="IMA Fungus">
        <title>Apiospora arundinis, a panoply of carbohydrate-active enzymes and secondary metabolites.</title>
        <authorList>
            <person name="Sorensen T."/>
            <person name="Petersen C."/>
            <person name="Muurmann A.T."/>
            <person name="Christiansen J.V."/>
            <person name="Brundto M.L."/>
            <person name="Overgaard C.K."/>
            <person name="Boysen A.T."/>
            <person name="Wollenberg R.D."/>
            <person name="Larsen T.O."/>
            <person name="Sorensen J.L."/>
            <person name="Nielsen K.L."/>
            <person name="Sondergaard T.E."/>
        </authorList>
    </citation>
    <scope>NUCLEOTIDE SEQUENCE [LARGE SCALE GENOMIC DNA]</scope>
    <source>
        <strain evidence="3 4">AAU 773</strain>
    </source>
</reference>
<evidence type="ECO:0000256" key="1">
    <source>
        <dbReference type="SAM" id="Phobius"/>
    </source>
</evidence>
<dbReference type="Pfam" id="PF00583">
    <property type="entry name" value="Acetyltransf_1"/>
    <property type="match status" value="1"/>
</dbReference>
<comment type="caution">
    <text evidence="3">The sequence shown here is derived from an EMBL/GenBank/DDBJ whole genome shotgun (WGS) entry which is preliminary data.</text>
</comment>
<dbReference type="EMBL" id="JAPCWZ010000009">
    <property type="protein sequence ID" value="KAK8852148.1"/>
    <property type="molecule type" value="Genomic_DNA"/>
</dbReference>
<dbReference type="InterPro" id="IPR016181">
    <property type="entry name" value="Acyl_CoA_acyltransferase"/>
</dbReference>
<dbReference type="Gene3D" id="3.40.630.30">
    <property type="match status" value="1"/>
</dbReference>
<dbReference type="PANTHER" id="PTHR43415:SF3">
    <property type="entry name" value="GNAT-FAMILY ACETYLTRANSFERASE"/>
    <property type="match status" value="1"/>
</dbReference>
<dbReference type="SUPFAM" id="SSF89372">
    <property type="entry name" value="Fucose-specific lectin"/>
    <property type="match status" value="1"/>
</dbReference>
<feature type="transmembrane region" description="Helical" evidence="1">
    <location>
        <begin position="111"/>
        <end position="133"/>
    </location>
</feature>
<evidence type="ECO:0000259" key="2">
    <source>
        <dbReference type="PROSITE" id="PS51186"/>
    </source>
</evidence>
<organism evidence="3 4">
    <name type="scientific">Apiospora arundinis</name>
    <dbReference type="NCBI Taxonomy" id="335852"/>
    <lineage>
        <taxon>Eukaryota</taxon>
        <taxon>Fungi</taxon>
        <taxon>Dikarya</taxon>
        <taxon>Ascomycota</taxon>
        <taxon>Pezizomycotina</taxon>
        <taxon>Sordariomycetes</taxon>
        <taxon>Xylariomycetidae</taxon>
        <taxon>Amphisphaeriales</taxon>
        <taxon>Apiosporaceae</taxon>
        <taxon>Apiospora</taxon>
    </lineage>
</organism>
<name>A0ABR2HT23_9PEZI</name>
<keyword evidence="1" id="KW-1133">Transmembrane helix</keyword>
<feature type="domain" description="N-acetyltransferase" evidence="2">
    <location>
        <begin position="394"/>
        <end position="554"/>
    </location>
</feature>